<reference evidence="1 2" key="1">
    <citation type="submission" date="2020-04" db="EMBL/GenBank/DDBJ databases">
        <authorList>
            <person name="De Canck E."/>
        </authorList>
    </citation>
    <scope>NUCLEOTIDE SEQUENCE [LARGE SCALE GENOMIC DNA]</scope>
    <source>
        <strain evidence="1 2">LMG 6000</strain>
    </source>
</reference>
<dbReference type="Proteomes" id="UP000494183">
    <property type="component" value="Unassembled WGS sequence"/>
</dbReference>
<dbReference type="EMBL" id="CADILH010000008">
    <property type="protein sequence ID" value="CAB3936253.1"/>
    <property type="molecule type" value="Genomic_DNA"/>
</dbReference>
<evidence type="ECO:0000313" key="2">
    <source>
        <dbReference type="Proteomes" id="UP000494183"/>
    </source>
</evidence>
<gene>
    <name evidence="1" type="ORF">LMG6000_04788</name>
</gene>
<sequence>MSDWKINTVCVLKLDQGSGQIAPYIAAPRIRSDIRGVYDNKLAASSLEIGEALGERVPLAG</sequence>
<dbReference type="AlphaFoldDB" id="A0A6S7FFW5"/>
<protein>
    <submittedName>
        <fullName evidence="1">Uncharacterized protein</fullName>
    </submittedName>
</protein>
<organism evidence="1 2">
    <name type="scientific">Achromobacter insolitus</name>
    <dbReference type="NCBI Taxonomy" id="217204"/>
    <lineage>
        <taxon>Bacteria</taxon>
        <taxon>Pseudomonadati</taxon>
        <taxon>Pseudomonadota</taxon>
        <taxon>Betaproteobacteria</taxon>
        <taxon>Burkholderiales</taxon>
        <taxon>Alcaligenaceae</taxon>
        <taxon>Achromobacter</taxon>
    </lineage>
</organism>
<proteinExistence type="predicted"/>
<accession>A0A6S7FFW5</accession>
<evidence type="ECO:0000313" key="1">
    <source>
        <dbReference type="EMBL" id="CAB3936253.1"/>
    </source>
</evidence>
<name>A0A6S7FFW5_9BURK</name>
<keyword evidence="2" id="KW-1185">Reference proteome</keyword>